<feature type="compositionally biased region" description="Gly residues" evidence="1">
    <location>
        <begin position="16"/>
        <end position="58"/>
    </location>
</feature>
<organism evidence="2 3">
    <name type="scientific">Alteraurantiacibacter aquimixticola</name>
    <dbReference type="NCBI Taxonomy" id="2489173"/>
    <lineage>
        <taxon>Bacteria</taxon>
        <taxon>Pseudomonadati</taxon>
        <taxon>Pseudomonadota</taxon>
        <taxon>Alphaproteobacteria</taxon>
        <taxon>Sphingomonadales</taxon>
        <taxon>Erythrobacteraceae</taxon>
        <taxon>Alteraurantiacibacter</taxon>
    </lineage>
</organism>
<feature type="compositionally biased region" description="Low complexity" evidence="1">
    <location>
        <begin position="1"/>
        <end position="15"/>
    </location>
</feature>
<gene>
    <name evidence="2" type="ORF">E5222_14120</name>
</gene>
<dbReference type="AlphaFoldDB" id="A0A4T3EZA4"/>
<name>A0A4T3EZA4_9SPHN</name>
<dbReference type="EMBL" id="SSHH01000004">
    <property type="protein sequence ID" value="TIX48874.1"/>
    <property type="molecule type" value="Genomic_DNA"/>
</dbReference>
<evidence type="ECO:0000313" key="2">
    <source>
        <dbReference type="EMBL" id="TIX48874.1"/>
    </source>
</evidence>
<evidence type="ECO:0000313" key="3">
    <source>
        <dbReference type="Proteomes" id="UP000309389"/>
    </source>
</evidence>
<keyword evidence="3" id="KW-1185">Reference proteome</keyword>
<reference evidence="2 3" key="1">
    <citation type="submission" date="2019-04" db="EMBL/GenBank/DDBJ databases">
        <title>Altererythrobacter aquimixticola sp. nov., isolated from sediment of junction between the ocean and a freshwater spring.</title>
        <authorList>
            <person name="Yoon J.-H."/>
        </authorList>
    </citation>
    <scope>NUCLEOTIDE SEQUENCE [LARGE SCALE GENOMIC DNA]</scope>
    <source>
        <strain evidence="2 3">SSKS-13</strain>
    </source>
</reference>
<evidence type="ECO:0000256" key="1">
    <source>
        <dbReference type="SAM" id="MobiDB-lite"/>
    </source>
</evidence>
<proteinExistence type="predicted"/>
<feature type="region of interest" description="Disordered" evidence="1">
    <location>
        <begin position="1"/>
        <end position="58"/>
    </location>
</feature>
<protein>
    <submittedName>
        <fullName evidence="2">Uncharacterized protein</fullName>
    </submittedName>
</protein>
<sequence length="137" mass="12772">MACVSSSSQSSSAGSSGSGAGSPSGGAGMSGSAVGGASGGGGGSGSSGAGASGGSGGGGMSCAMAALALMPSTAIEMARVAAIVFTGSSFVRFDPPVNHDRAMQTGSLAPPKATMRFFRATKALRLSGVHLPAAANR</sequence>
<accession>A0A4T3EZA4</accession>
<comment type="caution">
    <text evidence="2">The sequence shown here is derived from an EMBL/GenBank/DDBJ whole genome shotgun (WGS) entry which is preliminary data.</text>
</comment>
<dbReference type="Proteomes" id="UP000309389">
    <property type="component" value="Unassembled WGS sequence"/>
</dbReference>